<feature type="domain" description="Calponin-homology (CH)" evidence="1">
    <location>
        <begin position="20"/>
        <end position="128"/>
    </location>
</feature>
<dbReference type="PANTHER" id="PTHR47385:SF24">
    <property type="entry name" value="MUSCLE-SPECIFIC PROTEIN 20"/>
    <property type="match status" value="1"/>
</dbReference>
<proteinExistence type="predicted"/>
<dbReference type="AlphaFoldDB" id="A0A922IDV2"/>
<comment type="caution">
    <text evidence="2">The sequence shown here is derived from an EMBL/GenBank/DDBJ whole genome shotgun (WGS) entry which is preliminary data.</text>
</comment>
<dbReference type="PANTHER" id="PTHR47385">
    <property type="entry name" value="CALPONIN"/>
    <property type="match status" value="1"/>
</dbReference>
<protein>
    <recommendedName>
        <fullName evidence="1">Calponin-homology (CH) domain-containing protein</fullName>
    </recommendedName>
</protein>
<accession>A0A922IDV2</accession>
<reference evidence="2" key="1">
    <citation type="submission" date="2013-05" db="EMBL/GenBank/DDBJ databases">
        <authorList>
            <person name="Yim A.K.Y."/>
            <person name="Chan T.F."/>
            <person name="Ji K.M."/>
            <person name="Liu X.Y."/>
            <person name="Zhou J.W."/>
            <person name="Li R.Q."/>
            <person name="Yang K.Y."/>
            <person name="Li J."/>
            <person name="Li M."/>
            <person name="Law P.T.W."/>
            <person name="Wu Y.L."/>
            <person name="Cai Z.L."/>
            <person name="Qin H."/>
            <person name="Bao Y."/>
            <person name="Leung R.K.K."/>
            <person name="Ng P.K.S."/>
            <person name="Zou J."/>
            <person name="Zhong X.J."/>
            <person name="Ran P.X."/>
            <person name="Zhong N.S."/>
            <person name="Liu Z.G."/>
            <person name="Tsui S.K.W."/>
        </authorList>
    </citation>
    <scope>NUCLEOTIDE SEQUENCE</scope>
    <source>
        <strain evidence="2">Derf</strain>
        <tissue evidence="2">Whole organism</tissue>
    </source>
</reference>
<organism evidence="2 3">
    <name type="scientific">Dermatophagoides farinae</name>
    <name type="common">American house dust mite</name>
    <dbReference type="NCBI Taxonomy" id="6954"/>
    <lineage>
        <taxon>Eukaryota</taxon>
        <taxon>Metazoa</taxon>
        <taxon>Ecdysozoa</taxon>
        <taxon>Arthropoda</taxon>
        <taxon>Chelicerata</taxon>
        <taxon>Arachnida</taxon>
        <taxon>Acari</taxon>
        <taxon>Acariformes</taxon>
        <taxon>Sarcoptiformes</taxon>
        <taxon>Astigmata</taxon>
        <taxon>Psoroptidia</taxon>
        <taxon>Analgoidea</taxon>
        <taxon>Pyroglyphidae</taxon>
        <taxon>Dermatophagoidinae</taxon>
        <taxon>Dermatophagoides</taxon>
    </lineage>
</organism>
<evidence type="ECO:0000313" key="3">
    <source>
        <dbReference type="Proteomes" id="UP000790347"/>
    </source>
</evidence>
<name>A0A922IDV2_DERFA</name>
<dbReference type="Gene3D" id="1.10.418.10">
    <property type="entry name" value="Calponin-like domain"/>
    <property type="match status" value="2"/>
</dbReference>
<evidence type="ECO:0000259" key="1">
    <source>
        <dbReference type="PROSITE" id="PS50021"/>
    </source>
</evidence>
<dbReference type="Proteomes" id="UP000790347">
    <property type="component" value="Unassembled WGS sequence"/>
</dbReference>
<sequence>MAHYGIQAAVTAKTASKRSPNVEQALLTWVFENIDEKVPEGVSYEETLKDGVVLCKLMNKIKPGAIDKFASAAQDYGVPHDQLFRTVDLFEKKNIPEVTAGIINLARVACNKPDYKGTQLEKWVFANN</sequence>
<dbReference type="EMBL" id="ASGP02000001">
    <property type="protein sequence ID" value="KAH9529696.1"/>
    <property type="molecule type" value="Genomic_DNA"/>
</dbReference>
<dbReference type="GO" id="GO:0007015">
    <property type="term" value="P:actin filament organization"/>
    <property type="evidence" value="ECO:0007669"/>
    <property type="project" value="TreeGrafter"/>
</dbReference>
<keyword evidence="3" id="KW-1185">Reference proteome</keyword>
<evidence type="ECO:0000313" key="2">
    <source>
        <dbReference type="EMBL" id="KAH9529696.1"/>
    </source>
</evidence>
<dbReference type="GO" id="GO:0051015">
    <property type="term" value="F:actin filament binding"/>
    <property type="evidence" value="ECO:0007669"/>
    <property type="project" value="TreeGrafter"/>
</dbReference>
<dbReference type="InterPro" id="IPR050606">
    <property type="entry name" value="Calponin-like"/>
</dbReference>
<reference evidence="2" key="2">
    <citation type="journal article" date="2022" name="Res Sq">
        <title>Comparative Genomics Reveals Insights into the Divergent Evolution of Astigmatic Mites and Household Pest Adaptations.</title>
        <authorList>
            <person name="Xiong Q."/>
            <person name="Wan A.T.-Y."/>
            <person name="Liu X.-Y."/>
            <person name="Fung C.S.-H."/>
            <person name="Xiao X."/>
            <person name="Malainual N."/>
            <person name="Hou J."/>
            <person name="Wang L."/>
            <person name="Wang M."/>
            <person name="Yang K."/>
            <person name="Cui Y."/>
            <person name="Leung E."/>
            <person name="Nong W."/>
            <person name="Shin S.-K."/>
            <person name="Au S."/>
            <person name="Jeong K.Y."/>
            <person name="Chew F.T."/>
            <person name="Hui J."/>
            <person name="Leung T.F."/>
            <person name="Tungtrongchitr A."/>
            <person name="Zhong N."/>
            <person name="Liu Z."/>
            <person name="Tsui S."/>
        </authorList>
    </citation>
    <scope>NUCLEOTIDE SEQUENCE</scope>
    <source>
        <strain evidence="2">Derf</strain>
        <tissue evidence="2">Whole organism</tissue>
    </source>
</reference>
<dbReference type="SMART" id="SM00033">
    <property type="entry name" value="CH"/>
    <property type="match status" value="1"/>
</dbReference>
<dbReference type="Pfam" id="PF00307">
    <property type="entry name" value="CH"/>
    <property type="match status" value="1"/>
</dbReference>
<dbReference type="InterPro" id="IPR001715">
    <property type="entry name" value="CH_dom"/>
</dbReference>
<dbReference type="GO" id="GO:0015629">
    <property type="term" value="C:actin cytoskeleton"/>
    <property type="evidence" value="ECO:0007669"/>
    <property type="project" value="TreeGrafter"/>
</dbReference>
<gene>
    <name evidence="2" type="ORF">DERF_003566</name>
</gene>
<dbReference type="SUPFAM" id="SSF47576">
    <property type="entry name" value="Calponin-homology domain, CH-domain"/>
    <property type="match status" value="1"/>
</dbReference>
<dbReference type="PROSITE" id="PS50021">
    <property type="entry name" value="CH"/>
    <property type="match status" value="1"/>
</dbReference>
<dbReference type="InterPro" id="IPR036872">
    <property type="entry name" value="CH_dom_sf"/>
</dbReference>